<reference evidence="1 2" key="1">
    <citation type="journal article" date="2013" name="Proc. Natl. Acad. Sci. U.S.A.">
        <title>Genome of an arbuscular mycorrhizal fungus provides insight into the oldest plant symbiosis.</title>
        <authorList>
            <person name="Tisserant E."/>
            <person name="Malbreil M."/>
            <person name="Kuo A."/>
            <person name="Kohler A."/>
            <person name="Symeonidi A."/>
            <person name="Balestrini R."/>
            <person name="Charron P."/>
            <person name="Duensing N."/>
            <person name="Frei Dit Frey N."/>
            <person name="Gianinazzi-Pearson V."/>
            <person name="Gilbert L.B."/>
            <person name="Handa Y."/>
            <person name="Herr J.R."/>
            <person name="Hijri M."/>
            <person name="Koul R."/>
            <person name="Kawaguchi M."/>
            <person name="Krajinski F."/>
            <person name="Lammers P.J."/>
            <person name="Masclaux F.G."/>
            <person name="Murat C."/>
            <person name="Morin E."/>
            <person name="Ndikumana S."/>
            <person name="Pagni M."/>
            <person name="Petitpierre D."/>
            <person name="Requena N."/>
            <person name="Rosikiewicz P."/>
            <person name="Riley R."/>
            <person name="Saito K."/>
            <person name="San Clemente H."/>
            <person name="Shapiro H."/>
            <person name="van Tuinen D."/>
            <person name="Becard G."/>
            <person name="Bonfante P."/>
            <person name="Paszkowski U."/>
            <person name="Shachar-Hill Y.Y."/>
            <person name="Tuskan G.A."/>
            <person name="Young P.W."/>
            <person name="Sanders I.R."/>
            <person name="Henrissat B."/>
            <person name="Rensing S.A."/>
            <person name="Grigoriev I.V."/>
            <person name="Corradi N."/>
            <person name="Roux C."/>
            <person name="Martin F."/>
        </authorList>
    </citation>
    <scope>NUCLEOTIDE SEQUENCE [LARGE SCALE GENOMIC DNA]</scope>
    <source>
        <strain evidence="1 2">DAOM 197198</strain>
    </source>
</reference>
<comment type="caution">
    <text evidence="1">The sequence shown here is derived from an EMBL/GenBank/DDBJ whole genome shotgun (WGS) entry which is preliminary data.</text>
</comment>
<reference evidence="1 2" key="2">
    <citation type="journal article" date="2018" name="New Phytol.">
        <title>High intraspecific genome diversity in the model arbuscular mycorrhizal symbiont Rhizophagus irregularis.</title>
        <authorList>
            <person name="Chen E.C.H."/>
            <person name="Morin E."/>
            <person name="Beaudet D."/>
            <person name="Noel J."/>
            <person name="Yildirir G."/>
            <person name="Ndikumana S."/>
            <person name="Charron P."/>
            <person name="St-Onge C."/>
            <person name="Giorgi J."/>
            <person name="Kruger M."/>
            <person name="Marton T."/>
            <person name="Ropars J."/>
            <person name="Grigoriev I.V."/>
            <person name="Hainaut M."/>
            <person name="Henrissat B."/>
            <person name="Roux C."/>
            <person name="Martin F."/>
            <person name="Corradi N."/>
        </authorList>
    </citation>
    <scope>NUCLEOTIDE SEQUENCE [LARGE SCALE GENOMIC DNA]</scope>
    <source>
        <strain evidence="1 2">DAOM 197198</strain>
    </source>
</reference>
<sequence>MKSSHYFSPTNMKNPENWIHLQYLRDQHFFYIRSFSNIHMGIAHCTFHRDCSLCCEIGTEASDQQAYF</sequence>
<dbReference type="EMBL" id="AUPC02000104">
    <property type="protein sequence ID" value="POG71791.1"/>
    <property type="molecule type" value="Genomic_DNA"/>
</dbReference>
<evidence type="ECO:0000313" key="1">
    <source>
        <dbReference type="EMBL" id="POG71791.1"/>
    </source>
</evidence>
<dbReference type="AlphaFoldDB" id="A0A2P4Q2C0"/>
<proteinExistence type="predicted"/>
<name>A0A2P4Q2C0_RHIID</name>
<protein>
    <submittedName>
        <fullName evidence="1">Uncharacterized protein</fullName>
    </submittedName>
</protein>
<gene>
    <name evidence="1" type="ORF">GLOIN_2v1602772</name>
</gene>
<evidence type="ECO:0000313" key="2">
    <source>
        <dbReference type="Proteomes" id="UP000018888"/>
    </source>
</evidence>
<keyword evidence="2" id="KW-1185">Reference proteome</keyword>
<organism evidence="1 2">
    <name type="scientific">Rhizophagus irregularis (strain DAOM 181602 / DAOM 197198 / MUCL 43194)</name>
    <name type="common">Arbuscular mycorrhizal fungus</name>
    <name type="synonym">Glomus intraradices</name>
    <dbReference type="NCBI Taxonomy" id="747089"/>
    <lineage>
        <taxon>Eukaryota</taxon>
        <taxon>Fungi</taxon>
        <taxon>Fungi incertae sedis</taxon>
        <taxon>Mucoromycota</taxon>
        <taxon>Glomeromycotina</taxon>
        <taxon>Glomeromycetes</taxon>
        <taxon>Glomerales</taxon>
        <taxon>Glomeraceae</taxon>
        <taxon>Rhizophagus</taxon>
    </lineage>
</organism>
<dbReference type="Proteomes" id="UP000018888">
    <property type="component" value="Unassembled WGS sequence"/>
</dbReference>
<accession>A0A2P4Q2C0</accession>